<dbReference type="EC" id="2.3.1.122" evidence="3"/>
<protein>
    <submittedName>
        <fullName evidence="3">Diacylglycerol acyltransferase/mycolyltransferase Ag85C</fullName>
        <ecNumber evidence="3">2.3.1.122</ecNumber>
    </submittedName>
</protein>
<name>A0A3G8JU68_9ACTN</name>
<keyword evidence="4" id="KW-1185">Reference proteome</keyword>
<dbReference type="PANTHER" id="PTHR48098:SF1">
    <property type="entry name" value="DIACYLGLYCEROL ACYLTRANSFERASE_MYCOLYLTRANSFERASE AG85A"/>
    <property type="match status" value="1"/>
</dbReference>
<dbReference type="InterPro" id="IPR029058">
    <property type="entry name" value="AB_hydrolase_fold"/>
</dbReference>
<dbReference type="KEGG" id="gom:D7316_04712"/>
<dbReference type="RefSeq" id="WP_124710366.1">
    <property type="nucleotide sequence ID" value="NZ_CP033972.1"/>
</dbReference>
<gene>
    <name evidence="3" type="primary">fbpC_3</name>
    <name evidence="3" type="ORF">D7316_04712</name>
</gene>
<dbReference type="Proteomes" id="UP000271469">
    <property type="component" value="Chromosome"/>
</dbReference>
<feature type="compositionally biased region" description="Low complexity" evidence="1">
    <location>
        <begin position="420"/>
        <end position="432"/>
    </location>
</feature>
<dbReference type="GO" id="GO:0050348">
    <property type="term" value="F:trehalose O-mycolyltransferase activity"/>
    <property type="evidence" value="ECO:0007669"/>
    <property type="project" value="UniProtKB-EC"/>
</dbReference>
<dbReference type="InterPro" id="IPR050583">
    <property type="entry name" value="Mycobacterial_A85_antigen"/>
</dbReference>
<evidence type="ECO:0000256" key="1">
    <source>
        <dbReference type="SAM" id="MobiDB-lite"/>
    </source>
</evidence>
<dbReference type="InterPro" id="IPR000801">
    <property type="entry name" value="Esterase-like"/>
</dbReference>
<feature type="signal peptide" evidence="2">
    <location>
        <begin position="1"/>
        <end position="29"/>
    </location>
</feature>
<evidence type="ECO:0000256" key="2">
    <source>
        <dbReference type="SAM" id="SignalP"/>
    </source>
</evidence>
<keyword evidence="3" id="KW-0808">Transferase</keyword>
<reference evidence="3 4" key="1">
    <citation type="submission" date="2018-11" db="EMBL/GenBank/DDBJ databases">
        <title>Gordonia insulae sp. nov., isolated from an island soil.</title>
        <authorList>
            <person name="Kim Y.S."/>
            <person name="Kim S.B."/>
        </authorList>
    </citation>
    <scope>NUCLEOTIDE SEQUENCE [LARGE SCALE GENOMIC DNA]</scope>
    <source>
        <strain evidence="3 4">MMS17-SY073</strain>
    </source>
</reference>
<dbReference type="PANTHER" id="PTHR48098">
    <property type="entry name" value="ENTEROCHELIN ESTERASE-RELATED"/>
    <property type="match status" value="1"/>
</dbReference>
<dbReference type="Gene3D" id="3.40.50.1820">
    <property type="entry name" value="alpha/beta hydrolase"/>
    <property type="match status" value="1"/>
</dbReference>
<dbReference type="Pfam" id="PF00756">
    <property type="entry name" value="Esterase"/>
    <property type="match status" value="1"/>
</dbReference>
<feature type="compositionally biased region" description="Low complexity" evidence="1">
    <location>
        <begin position="488"/>
        <end position="499"/>
    </location>
</feature>
<dbReference type="OrthoDB" id="4376612at2"/>
<dbReference type="SUPFAM" id="SSF53474">
    <property type="entry name" value="alpha/beta-Hydrolases"/>
    <property type="match status" value="1"/>
</dbReference>
<feature type="compositionally biased region" description="Acidic residues" evidence="1">
    <location>
        <begin position="446"/>
        <end position="460"/>
    </location>
</feature>
<dbReference type="EMBL" id="CP033972">
    <property type="protein sequence ID" value="AZG48099.1"/>
    <property type="molecule type" value="Genomic_DNA"/>
</dbReference>
<keyword evidence="2" id="KW-0732">Signal</keyword>
<feature type="compositionally biased region" description="Low complexity" evidence="1">
    <location>
        <begin position="394"/>
        <end position="412"/>
    </location>
</feature>
<feature type="region of interest" description="Disordered" evidence="1">
    <location>
        <begin position="394"/>
        <end position="499"/>
    </location>
</feature>
<feature type="chain" id="PRO_5018017608" evidence="2">
    <location>
        <begin position="30"/>
        <end position="499"/>
    </location>
</feature>
<feature type="compositionally biased region" description="Basic and acidic residues" evidence="1">
    <location>
        <begin position="461"/>
        <end position="483"/>
    </location>
</feature>
<dbReference type="AlphaFoldDB" id="A0A3G8JU68"/>
<proteinExistence type="predicted"/>
<keyword evidence="3" id="KW-0012">Acyltransferase</keyword>
<sequence length="499" mass="51559">MGRRRKYRLVAATAVVSAALIAGAGTAAAVNPTSQRGGCSYANAADRTNNVQTCTVWSESMQSNVVVKVRPSSQLPGQQEQAVYFLGGVGGGGEGDKILGEYGTQYNLVTVVGSSNAWSSNWESVPVDADGNTLTNASGGVYNPQWETFIGEELPAYLDENFDVDTTGNAIVGLSLGGGQAVNIALKYPEVFKVAHSISGYYQTDSVFGYLLIPYILSDRNGISNGFDGMWGNPFSPGNLWAANDVMRQIVAAKASGQTIIISAGTGIVASPEEFAELWGLGGISEVIAGSVLEFGSFASAVLLNGVAILFDLPVEFHYTNGAHTWAHWNANIPTEADMVKDALKKYQVPVAGPQVVEAQTRAAVAPTAPDDVVSSAAEVAPVLVPEAGVQTVAPEESAAEPAVAPDAEVSAGAGDSDAPAEVVEDASSAEPVVEEAGEGAPVEESSAEEAPAEEAPAEEEPAKESSVEKPEVGSSSDSRESAEPEPEAGSSSDSSKRP</sequence>
<evidence type="ECO:0000313" key="4">
    <source>
        <dbReference type="Proteomes" id="UP000271469"/>
    </source>
</evidence>
<accession>A0A3G8JU68</accession>
<evidence type="ECO:0000313" key="3">
    <source>
        <dbReference type="EMBL" id="AZG48099.1"/>
    </source>
</evidence>
<organism evidence="3 4">
    <name type="scientific">Gordonia insulae</name>
    <dbReference type="NCBI Taxonomy" id="2420509"/>
    <lineage>
        <taxon>Bacteria</taxon>
        <taxon>Bacillati</taxon>
        <taxon>Actinomycetota</taxon>
        <taxon>Actinomycetes</taxon>
        <taxon>Mycobacteriales</taxon>
        <taxon>Gordoniaceae</taxon>
        <taxon>Gordonia</taxon>
    </lineage>
</organism>